<sequence>MRLGGIGSAIDVLLDAARTSSATVVHAMLEGPLDGKPSGTARVWRSMGPATRDWTPGSEPTRVISALHAPGVLVIPRHHGWSRPRTPN</sequence>
<organism evidence="1 2">
    <name type="scientific">Williamsia limnetica</name>
    <dbReference type="NCBI Taxonomy" id="882452"/>
    <lineage>
        <taxon>Bacteria</taxon>
        <taxon>Bacillati</taxon>
        <taxon>Actinomycetota</taxon>
        <taxon>Actinomycetes</taxon>
        <taxon>Mycobacteriales</taxon>
        <taxon>Nocardiaceae</taxon>
        <taxon>Williamsia</taxon>
    </lineage>
</organism>
<protein>
    <submittedName>
        <fullName evidence="1">Uncharacterized protein</fullName>
    </submittedName>
</protein>
<gene>
    <name evidence="1" type="ORF">DFR67_107225</name>
</gene>
<dbReference type="AlphaFoldDB" id="A0A318RM44"/>
<dbReference type="Proteomes" id="UP000247591">
    <property type="component" value="Unassembled WGS sequence"/>
</dbReference>
<dbReference type="EMBL" id="QJSP01000007">
    <property type="protein sequence ID" value="PYE16980.1"/>
    <property type="molecule type" value="Genomic_DNA"/>
</dbReference>
<evidence type="ECO:0000313" key="1">
    <source>
        <dbReference type="EMBL" id="PYE16980.1"/>
    </source>
</evidence>
<name>A0A318RM44_WILLI</name>
<proteinExistence type="predicted"/>
<keyword evidence="2" id="KW-1185">Reference proteome</keyword>
<reference evidence="1 2" key="1">
    <citation type="submission" date="2018-06" db="EMBL/GenBank/DDBJ databases">
        <title>Genomic Encyclopedia of Type Strains, Phase IV (KMG-IV): sequencing the most valuable type-strain genomes for metagenomic binning, comparative biology and taxonomic classification.</title>
        <authorList>
            <person name="Goeker M."/>
        </authorList>
    </citation>
    <scope>NUCLEOTIDE SEQUENCE [LARGE SCALE GENOMIC DNA]</scope>
    <source>
        <strain evidence="1 2">DSM 45521</strain>
    </source>
</reference>
<evidence type="ECO:0000313" key="2">
    <source>
        <dbReference type="Proteomes" id="UP000247591"/>
    </source>
</evidence>
<comment type="caution">
    <text evidence="1">The sequence shown here is derived from an EMBL/GenBank/DDBJ whole genome shotgun (WGS) entry which is preliminary data.</text>
</comment>
<accession>A0A318RM44</accession>